<comment type="caution">
    <text evidence="2">The sequence shown here is derived from an EMBL/GenBank/DDBJ whole genome shotgun (WGS) entry which is preliminary data.</text>
</comment>
<feature type="region of interest" description="Disordered" evidence="1">
    <location>
        <begin position="1"/>
        <end position="21"/>
    </location>
</feature>
<gene>
    <name evidence="2" type="ORF">PR048_007948</name>
</gene>
<dbReference type="EMBL" id="JARBHB010000003">
    <property type="protein sequence ID" value="KAJ8888458.1"/>
    <property type="molecule type" value="Genomic_DNA"/>
</dbReference>
<evidence type="ECO:0000256" key="1">
    <source>
        <dbReference type="SAM" id="MobiDB-lite"/>
    </source>
</evidence>
<organism evidence="2 3">
    <name type="scientific">Dryococelus australis</name>
    <dbReference type="NCBI Taxonomy" id="614101"/>
    <lineage>
        <taxon>Eukaryota</taxon>
        <taxon>Metazoa</taxon>
        <taxon>Ecdysozoa</taxon>
        <taxon>Arthropoda</taxon>
        <taxon>Hexapoda</taxon>
        <taxon>Insecta</taxon>
        <taxon>Pterygota</taxon>
        <taxon>Neoptera</taxon>
        <taxon>Polyneoptera</taxon>
        <taxon>Phasmatodea</taxon>
        <taxon>Verophasmatodea</taxon>
        <taxon>Anareolatae</taxon>
        <taxon>Phasmatidae</taxon>
        <taxon>Eurycanthinae</taxon>
        <taxon>Dryococelus</taxon>
    </lineage>
</organism>
<sequence>MGYSASKSDRHHVKGGGGGFEKNVFTQRQSHELFAVSLPAIHQGEPSHSQIFACRNRAGRCRWSPGSFGDLPFPPPFHSGAAPYSTQSPSWRPQGDNLPAERNGVRVPGELKVQGELEIISTHSRTPSTSDYLPARAA</sequence>
<feature type="region of interest" description="Disordered" evidence="1">
    <location>
        <begin position="72"/>
        <end position="107"/>
    </location>
</feature>
<keyword evidence="3" id="KW-1185">Reference proteome</keyword>
<evidence type="ECO:0000313" key="3">
    <source>
        <dbReference type="Proteomes" id="UP001159363"/>
    </source>
</evidence>
<reference evidence="2 3" key="1">
    <citation type="submission" date="2023-02" db="EMBL/GenBank/DDBJ databases">
        <title>LHISI_Scaffold_Assembly.</title>
        <authorList>
            <person name="Stuart O.P."/>
            <person name="Cleave R."/>
            <person name="Magrath M.J.L."/>
            <person name="Mikheyev A.S."/>
        </authorList>
    </citation>
    <scope>NUCLEOTIDE SEQUENCE [LARGE SCALE GENOMIC DNA]</scope>
    <source>
        <strain evidence="2">Daus_M_001</strain>
        <tissue evidence="2">Leg muscle</tissue>
    </source>
</reference>
<evidence type="ECO:0000313" key="2">
    <source>
        <dbReference type="EMBL" id="KAJ8888458.1"/>
    </source>
</evidence>
<name>A0ABQ9HXC8_9NEOP</name>
<dbReference type="Proteomes" id="UP001159363">
    <property type="component" value="Chromosome 3"/>
</dbReference>
<accession>A0ABQ9HXC8</accession>
<proteinExistence type="predicted"/>
<protein>
    <submittedName>
        <fullName evidence="2">Uncharacterized protein</fullName>
    </submittedName>
</protein>